<feature type="transmembrane region" description="Helical" evidence="2">
    <location>
        <begin position="90"/>
        <end position="113"/>
    </location>
</feature>
<evidence type="ECO:0000256" key="2">
    <source>
        <dbReference type="SAM" id="Phobius"/>
    </source>
</evidence>
<protein>
    <submittedName>
        <fullName evidence="3">Uncharacterized protein</fullName>
    </submittedName>
</protein>
<sequence>MSQPQPPAQYGHQPQYGQPMPYHPPAPPAPPVQHTQPVAYPPVVPMPYPPQVLPPQGYPVPPAGYMPMHVGHASQVQQVRQVGMSVTRPAWSLGEIMIVVITCGLAWPLVWLARRGKTTYTTHR</sequence>
<keyword evidence="2" id="KW-0472">Membrane</keyword>
<keyword evidence="4" id="KW-1185">Reference proteome</keyword>
<dbReference type="AlphaFoldDB" id="A0A840PNF8"/>
<name>A0A840PNF8_9ACTN</name>
<feature type="region of interest" description="Disordered" evidence="1">
    <location>
        <begin position="1"/>
        <end position="36"/>
    </location>
</feature>
<reference evidence="3 4" key="1">
    <citation type="submission" date="2020-08" db="EMBL/GenBank/DDBJ databases">
        <title>Genomic Encyclopedia of Type Strains, Phase IV (KMG-IV): sequencing the most valuable type-strain genomes for metagenomic binning, comparative biology and taxonomic classification.</title>
        <authorList>
            <person name="Goeker M."/>
        </authorList>
    </citation>
    <scope>NUCLEOTIDE SEQUENCE [LARGE SCALE GENOMIC DNA]</scope>
    <source>
        <strain evidence="3 4">DSM 45615</strain>
    </source>
</reference>
<keyword evidence="2" id="KW-0812">Transmembrane</keyword>
<proteinExistence type="predicted"/>
<comment type="caution">
    <text evidence="3">The sequence shown here is derived from an EMBL/GenBank/DDBJ whole genome shotgun (WGS) entry which is preliminary data.</text>
</comment>
<gene>
    <name evidence="3" type="ORF">HNP84_007317</name>
</gene>
<dbReference type="Proteomes" id="UP000578449">
    <property type="component" value="Unassembled WGS sequence"/>
</dbReference>
<accession>A0A840PNF8</accession>
<feature type="compositionally biased region" description="Pro residues" evidence="1">
    <location>
        <begin position="21"/>
        <end position="31"/>
    </location>
</feature>
<evidence type="ECO:0000313" key="3">
    <source>
        <dbReference type="EMBL" id="MBB5137565.1"/>
    </source>
</evidence>
<evidence type="ECO:0000313" key="4">
    <source>
        <dbReference type="Proteomes" id="UP000578449"/>
    </source>
</evidence>
<dbReference type="EMBL" id="JACHGN010000019">
    <property type="protein sequence ID" value="MBB5137565.1"/>
    <property type="molecule type" value="Genomic_DNA"/>
</dbReference>
<evidence type="ECO:0000256" key="1">
    <source>
        <dbReference type="SAM" id="MobiDB-lite"/>
    </source>
</evidence>
<dbReference type="RefSeq" id="WP_185054472.1">
    <property type="nucleotide sequence ID" value="NZ_BAABIX010000038.1"/>
</dbReference>
<keyword evidence="2" id="KW-1133">Transmembrane helix</keyword>
<organism evidence="3 4">
    <name type="scientific">Thermocatellispora tengchongensis</name>
    <dbReference type="NCBI Taxonomy" id="1073253"/>
    <lineage>
        <taxon>Bacteria</taxon>
        <taxon>Bacillati</taxon>
        <taxon>Actinomycetota</taxon>
        <taxon>Actinomycetes</taxon>
        <taxon>Streptosporangiales</taxon>
        <taxon>Streptosporangiaceae</taxon>
        <taxon>Thermocatellispora</taxon>
    </lineage>
</organism>